<dbReference type="SUPFAM" id="SSF48008">
    <property type="entry name" value="GntR ligand-binding domain-like"/>
    <property type="match status" value="1"/>
</dbReference>
<name>A0A6N9T7P2_9HYPH</name>
<dbReference type="Proteomes" id="UP000469011">
    <property type="component" value="Unassembled WGS sequence"/>
</dbReference>
<keyword evidence="6" id="KW-1185">Reference proteome</keyword>
<keyword evidence="2" id="KW-0238">DNA-binding</keyword>
<dbReference type="PANTHER" id="PTHR43537:SF45">
    <property type="entry name" value="GNTR FAMILY REGULATORY PROTEIN"/>
    <property type="match status" value="1"/>
</dbReference>
<dbReference type="InterPro" id="IPR008920">
    <property type="entry name" value="TF_FadR/GntR_C"/>
</dbReference>
<dbReference type="GO" id="GO:0003700">
    <property type="term" value="F:DNA-binding transcription factor activity"/>
    <property type="evidence" value="ECO:0007669"/>
    <property type="project" value="InterPro"/>
</dbReference>
<evidence type="ECO:0000259" key="4">
    <source>
        <dbReference type="PROSITE" id="PS50949"/>
    </source>
</evidence>
<proteinExistence type="predicted"/>
<dbReference type="Pfam" id="PF07729">
    <property type="entry name" value="FCD"/>
    <property type="match status" value="1"/>
</dbReference>
<protein>
    <submittedName>
        <fullName evidence="5">FCD domain-containing protein</fullName>
    </submittedName>
</protein>
<reference evidence="5 6" key="1">
    <citation type="submission" date="2020-01" db="EMBL/GenBank/DDBJ databases">
        <title>Jiella pacifica sp. nov.</title>
        <authorList>
            <person name="Xue Z."/>
            <person name="Zhu S."/>
            <person name="Chen J."/>
            <person name="Yang J."/>
        </authorList>
    </citation>
    <scope>NUCLEOTIDE SEQUENCE [LARGE SCALE GENOMIC DNA]</scope>
    <source>
        <strain evidence="5 6">40Bstr34</strain>
    </source>
</reference>
<feature type="domain" description="HTH gntR-type" evidence="4">
    <location>
        <begin position="21"/>
        <end position="88"/>
    </location>
</feature>
<dbReference type="InterPro" id="IPR000524">
    <property type="entry name" value="Tscrpt_reg_HTH_GntR"/>
</dbReference>
<keyword evidence="3" id="KW-0804">Transcription</keyword>
<dbReference type="AlphaFoldDB" id="A0A6N9T7P2"/>
<dbReference type="SMART" id="SM00345">
    <property type="entry name" value="HTH_GNTR"/>
    <property type="match status" value="1"/>
</dbReference>
<dbReference type="RefSeq" id="WP_163463201.1">
    <property type="nucleotide sequence ID" value="NZ_JAAAMG010000007.1"/>
</dbReference>
<dbReference type="EMBL" id="JAAAMG010000007">
    <property type="protein sequence ID" value="NDW04958.1"/>
    <property type="molecule type" value="Genomic_DNA"/>
</dbReference>
<dbReference type="PROSITE" id="PS50949">
    <property type="entry name" value="HTH_GNTR"/>
    <property type="match status" value="1"/>
</dbReference>
<accession>A0A6N9T7P2</accession>
<gene>
    <name evidence="5" type="ORF">GTK09_10995</name>
</gene>
<dbReference type="SUPFAM" id="SSF46785">
    <property type="entry name" value="Winged helix' DNA-binding domain"/>
    <property type="match status" value="1"/>
</dbReference>
<evidence type="ECO:0000256" key="2">
    <source>
        <dbReference type="ARBA" id="ARBA00023125"/>
    </source>
</evidence>
<dbReference type="InterPro" id="IPR011711">
    <property type="entry name" value="GntR_C"/>
</dbReference>
<comment type="caution">
    <text evidence="5">The sequence shown here is derived from an EMBL/GenBank/DDBJ whole genome shotgun (WGS) entry which is preliminary data.</text>
</comment>
<organism evidence="5 6">
    <name type="scientific">Jiella pacifica</name>
    <dbReference type="NCBI Taxonomy" id="2696469"/>
    <lineage>
        <taxon>Bacteria</taxon>
        <taxon>Pseudomonadati</taxon>
        <taxon>Pseudomonadota</taxon>
        <taxon>Alphaproteobacteria</taxon>
        <taxon>Hyphomicrobiales</taxon>
        <taxon>Aurantimonadaceae</taxon>
        <taxon>Jiella</taxon>
    </lineage>
</organism>
<evidence type="ECO:0000256" key="1">
    <source>
        <dbReference type="ARBA" id="ARBA00023015"/>
    </source>
</evidence>
<dbReference type="InterPro" id="IPR036390">
    <property type="entry name" value="WH_DNA-bd_sf"/>
</dbReference>
<dbReference type="Gene3D" id="1.10.10.10">
    <property type="entry name" value="Winged helix-like DNA-binding domain superfamily/Winged helix DNA-binding domain"/>
    <property type="match status" value="1"/>
</dbReference>
<dbReference type="SMART" id="SM00895">
    <property type="entry name" value="FCD"/>
    <property type="match status" value="1"/>
</dbReference>
<evidence type="ECO:0000313" key="6">
    <source>
        <dbReference type="Proteomes" id="UP000469011"/>
    </source>
</evidence>
<keyword evidence="1" id="KW-0805">Transcription regulation</keyword>
<dbReference type="Pfam" id="PF00392">
    <property type="entry name" value="GntR"/>
    <property type="match status" value="1"/>
</dbReference>
<dbReference type="GO" id="GO:0003677">
    <property type="term" value="F:DNA binding"/>
    <property type="evidence" value="ECO:0007669"/>
    <property type="project" value="UniProtKB-KW"/>
</dbReference>
<evidence type="ECO:0000256" key="3">
    <source>
        <dbReference type="ARBA" id="ARBA00023163"/>
    </source>
</evidence>
<dbReference type="InterPro" id="IPR036388">
    <property type="entry name" value="WH-like_DNA-bd_sf"/>
</dbReference>
<sequence length="240" mass="26557">MTSTGDQALLADLDLDLERRPLASQSIYGSLRRRIVDLRLRPGELLARAQLASEYGVSQTPVRDAFFQLQREGLVEIFPQSRTVVAKINVAHARETQFLRMALEIEVGKTLASTGDAKRIAVARHVLQLQMRALDEDRLERFSALDRYFHLSLCDAAGHPNLWHMISERSGHIDRLRALNLPDPGKANAIIAAHGQILDAIEAGDAAACEAAVRLHLSGTLSAVRAICERYPDYFDEPAG</sequence>
<dbReference type="CDD" id="cd07377">
    <property type="entry name" value="WHTH_GntR"/>
    <property type="match status" value="1"/>
</dbReference>
<dbReference type="Gene3D" id="1.20.120.530">
    <property type="entry name" value="GntR ligand-binding domain-like"/>
    <property type="match status" value="1"/>
</dbReference>
<evidence type="ECO:0000313" key="5">
    <source>
        <dbReference type="EMBL" id="NDW04958.1"/>
    </source>
</evidence>
<dbReference type="PANTHER" id="PTHR43537">
    <property type="entry name" value="TRANSCRIPTIONAL REGULATOR, GNTR FAMILY"/>
    <property type="match status" value="1"/>
</dbReference>